<dbReference type="EC" id="3.-.-.-" evidence="1"/>
<accession>A0ABW1XIZ8</accession>
<dbReference type="PANTHER" id="PTHR43434:SF24">
    <property type="entry name" value="HYDROLASE-RELATED"/>
    <property type="match status" value="1"/>
</dbReference>
<dbReference type="InterPro" id="IPR036412">
    <property type="entry name" value="HAD-like_sf"/>
</dbReference>
<gene>
    <name evidence="1" type="ORF">ACFP85_07725</name>
</gene>
<organism evidence="1 2">
    <name type="scientific">Pseudobowmanella zhangzhouensis</name>
    <dbReference type="NCBI Taxonomy" id="1537679"/>
    <lineage>
        <taxon>Bacteria</taxon>
        <taxon>Pseudomonadati</taxon>
        <taxon>Pseudomonadota</taxon>
        <taxon>Gammaproteobacteria</taxon>
        <taxon>Alteromonadales</taxon>
        <taxon>Alteromonadaceae</taxon>
    </lineage>
</organism>
<evidence type="ECO:0000313" key="2">
    <source>
        <dbReference type="Proteomes" id="UP001596364"/>
    </source>
</evidence>
<dbReference type="InterPro" id="IPR041492">
    <property type="entry name" value="HAD_2"/>
</dbReference>
<keyword evidence="2" id="KW-1185">Reference proteome</keyword>
<sequence>MKFKAVIFDWDGTLMDSTPRIVSCVQNAARRAGLPVPQDEAVNNIIGLSLRPALGRLFQSDDPARVEQLVDLYRDEYLYRNPTPSPLFSAALPLLTALKKQGRLLAVATGKARPGLDRVMQETQTGHYFHITRCADEARSKPHPQMLEQIIEHLQIRVDEAVMIGDTEHDMGMAAAIGMPRIGVTYGAQPAHKLEPHKPLAIIDDLQDLMAVL</sequence>
<protein>
    <submittedName>
        <fullName evidence="1">HAD family hydrolase</fullName>
        <ecNumber evidence="1">3.-.-.-</ecNumber>
    </submittedName>
</protein>
<dbReference type="SFLD" id="SFLDS00003">
    <property type="entry name" value="Haloacid_Dehalogenase"/>
    <property type="match status" value="1"/>
</dbReference>
<dbReference type="GO" id="GO:0016787">
    <property type="term" value="F:hydrolase activity"/>
    <property type="evidence" value="ECO:0007669"/>
    <property type="project" value="UniProtKB-KW"/>
</dbReference>
<dbReference type="InterPro" id="IPR023198">
    <property type="entry name" value="PGP-like_dom2"/>
</dbReference>
<dbReference type="Gene3D" id="1.10.150.240">
    <property type="entry name" value="Putative phosphatase, domain 2"/>
    <property type="match status" value="1"/>
</dbReference>
<reference evidence="2" key="1">
    <citation type="journal article" date="2019" name="Int. J. Syst. Evol. Microbiol.">
        <title>The Global Catalogue of Microorganisms (GCM) 10K type strain sequencing project: providing services to taxonomists for standard genome sequencing and annotation.</title>
        <authorList>
            <consortium name="The Broad Institute Genomics Platform"/>
            <consortium name="The Broad Institute Genome Sequencing Center for Infectious Disease"/>
            <person name="Wu L."/>
            <person name="Ma J."/>
        </authorList>
    </citation>
    <scope>NUCLEOTIDE SEQUENCE [LARGE SCALE GENOMIC DNA]</scope>
    <source>
        <strain evidence="2">CGMCC 1.16031</strain>
    </source>
</reference>
<evidence type="ECO:0000313" key="1">
    <source>
        <dbReference type="EMBL" id="MFC6440034.1"/>
    </source>
</evidence>
<dbReference type="Pfam" id="PF13419">
    <property type="entry name" value="HAD_2"/>
    <property type="match status" value="1"/>
</dbReference>
<dbReference type="SUPFAM" id="SSF56784">
    <property type="entry name" value="HAD-like"/>
    <property type="match status" value="1"/>
</dbReference>
<comment type="caution">
    <text evidence="1">The sequence shown here is derived from an EMBL/GenBank/DDBJ whole genome shotgun (WGS) entry which is preliminary data.</text>
</comment>
<dbReference type="InterPro" id="IPR023214">
    <property type="entry name" value="HAD_sf"/>
</dbReference>
<keyword evidence="1" id="KW-0378">Hydrolase</keyword>
<dbReference type="RefSeq" id="WP_131256912.1">
    <property type="nucleotide sequence ID" value="NZ_JBHSUS010000001.1"/>
</dbReference>
<dbReference type="InterPro" id="IPR050155">
    <property type="entry name" value="HAD-like_hydrolase_sf"/>
</dbReference>
<name>A0ABW1XIZ8_9ALTE</name>
<dbReference type="SFLD" id="SFLDG01135">
    <property type="entry name" value="C1.5.6:_HAD__Beta-PGM__Phospha"/>
    <property type="match status" value="1"/>
</dbReference>
<dbReference type="Proteomes" id="UP001596364">
    <property type="component" value="Unassembled WGS sequence"/>
</dbReference>
<dbReference type="InterPro" id="IPR006439">
    <property type="entry name" value="HAD-SF_hydro_IA"/>
</dbReference>
<dbReference type="Gene3D" id="3.40.50.1000">
    <property type="entry name" value="HAD superfamily/HAD-like"/>
    <property type="match status" value="1"/>
</dbReference>
<dbReference type="SFLD" id="SFLDG01129">
    <property type="entry name" value="C1.5:_HAD__Beta-PGM__Phosphata"/>
    <property type="match status" value="1"/>
</dbReference>
<dbReference type="NCBIfam" id="TIGR01549">
    <property type="entry name" value="HAD-SF-IA-v1"/>
    <property type="match status" value="1"/>
</dbReference>
<proteinExistence type="predicted"/>
<dbReference type="PANTHER" id="PTHR43434">
    <property type="entry name" value="PHOSPHOGLYCOLATE PHOSPHATASE"/>
    <property type="match status" value="1"/>
</dbReference>
<dbReference type="EMBL" id="JBHSUS010000001">
    <property type="protein sequence ID" value="MFC6440034.1"/>
    <property type="molecule type" value="Genomic_DNA"/>
</dbReference>